<dbReference type="PROSITE" id="PS51192">
    <property type="entry name" value="HELICASE_ATP_BIND_1"/>
    <property type="match status" value="1"/>
</dbReference>
<dbReference type="InterPro" id="IPR049730">
    <property type="entry name" value="SNF2/RAD54-like_C"/>
</dbReference>
<dbReference type="PROSITE" id="PS50966">
    <property type="entry name" value="ZF_SWIM"/>
    <property type="match status" value="1"/>
</dbReference>
<dbReference type="Pfam" id="PF04434">
    <property type="entry name" value="SWIM"/>
    <property type="match status" value="1"/>
</dbReference>
<reference evidence="7" key="1">
    <citation type="journal article" date="2019" name="Int. J. Syst. Evol. Microbiol.">
        <title>The Global Catalogue of Microorganisms (GCM) 10K type strain sequencing project: providing services to taxonomists for standard genome sequencing and annotation.</title>
        <authorList>
            <consortium name="The Broad Institute Genomics Platform"/>
            <consortium name="The Broad Institute Genome Sequencing Center for Infectious Disease"/>
            <person name="Wu L."/>
            <person name="Ma J."/>
        </authorList>
    </citation>
    <scope>NUCLEOTIDE SEQUENCE [LARGE SCALE GENOMIC DNA]</scope>
    <source>
        <strain evidence="7">CGMCC 1.18578</strain>
    </source>
</reference>
<dbReference type="InterPro" id="IPR007527">
    <property type="entry name" value="Znf_SWIM"/>
</dbReference>
<keyword evidence="2" id="KW-0862">Zinc</keyword>
<feature type="domain" description="Helicase C-terminal" evidence="5">
    <location>
        <begin position="954"/>
        <end position="1108"/>
    </location>
</feature>
<dbReference type="Proteomes" id="UP001596108">
    <property type="component" value="Unassembled WGS sequence"/>
</dbReference>
<dbReference type="InterPro" id="IPR000330">
    <property type="entry name" value="SNF2_N"/>
</dbReference>
<dbReference type="CDD" id="cd18793">
    <property type="entry name" value="SF2_C_SNF"/>
    <property type="match status" value="1"/>
</dbReference>
<dbReference type="PANTHER" id="PTHR10799">
    <property type="entry name" value="SNF2/RAD54 HELICASE FAMILY"/>
    <property type="match status" value="1"/>
</dbReference>
<dbReference type="InterPro" id="IPR027417">
    <property type="entry name" value="P-loop_NTPase"/>
</dbReference>
<dbReference type="EMBL" id="JBHSNC010000051">
    <property type="protein sequence ID" value="MFC5531169.1"/>
    <property type="molecule type" value="Genomic_DNA"/>
</dbReference>
<evidence type="ECO:0000313" key="7">
    <source>
        <dbReference type="Proteomes" id="UP001596108"/>
    </source>
</evidence>
<dbReference type="Gene3D" id="3.40.50.300">
    <property type="entry name" value="P-loop containing nucleotide triphosphate hydrolases"/>
    <property type="match status" value="1"/>
</dbReference>
<dbReference type="SUPFAM" id="SSF52540">
    <property type="entry name" value="P-loop containing nucleoside triphosphate hydrolases"/>
    <property type="match status" value="2"/>
</dbReference>
<feature type="domain" description="Helicase ATP-binding" evidence="4">
    <location>
        <begin position="681"/>
        <end position="844"/>
    </location>
</feature>
<gene>
    <name evidence="6" type="ORF">ACFPQ4_17250</name>
</gene>
<evidence type="ECO:0000259" key="3">
    <source>
        <dbReference type="PROSITE" id="PS50966"/>
    </source>
</evidence>
<dbReference type="InterPro" id="IPR013663">
    <property type="entry name" value="Helicase_SWF/SNF/SWI_bac"/>
</dbReference>
<proteinExistence type="predicted"/>
<accession>A0ABW0R3V7</accession>
<protein>
    <submittedName>
        <fullName evidence="6">SNF2 helicase associated domain-containing protein</fullName>
    </submittedName>
</protein>
<evidence type="ECO:0000259" key="5">
    <source>
        <dbReference type="PROSITE" id="PS51194"/>
    </source>
</evidence>
<dbReference type="SMART" id="SM00490">
    <property type="entry name" value="HELICc"/>
    <property type="match status" value="1"/>
</dbReference>
<name>A0ABW0R3V7_9BACL</name>
<dbReference type="Pfam" id="PF00176">
    <property type="entry name" value="SNF2-rel_dom"/>
    <property type="match status" value="1"/>
</dbReference>
<organism evidence="6 7">
    <name type="scientific">Cohnella yongneupensis</name>
    <dbReference type="NCBI Taxonomy" id="425006"/>
    <lineage>
        <taxon>Bacteria</taxon>
        <taxon>Bacillati</taxon>
        <taxon>Bacillota</taxon>
        <taxon>Bacilli</taxon>
        <taxon>Bacillales</taxon>
        <taxon>Paenibacillaceae</taxon>
        <taxon>Cohnella</taxon>
    </lineage>
</organism>
<keyword evidence="2" id="KW-0863">Zinc-finger</keyword>
<comment type="caution">
    <text evidence="6">The sequence shown here is derived from an EMBL/GenBank/DDBJ whole genome shotgun (WGS) entry which is preliminary data.</text>
</comment>
<dbReference type="Pfam" id="PF08455">
    <property type="entry name" value="SNF2_assoc"/>
    <property type="match status" value="1"/>
</dbReference>
<evidence type="ECO:0000256" key="2">
    <source>
        <dbReference type="PROSITE-ProRule" id="PRU00325"/>
    </source>
</evidence>
<dbReference type="PROSITE" id="PS51194">
    <property type="entry name" value="HELICASE_CTER"/>
    <property type="match status" value="1"/>
</dbReference>
<evidence type="ECO:0000259" key="4">
    <source>
        <dbReference type="PROSITE" id="PS51192"/>
    </source>
</evidence>
<evidence type="ECO:0000313" key="6">
    <source>
        <dbReference type="EMBL" id="MFC5531169.1"/>
    </source>
</evidence>
<dbReference type="RefSeq" id="WP_378113109.1">
    <property type="nucleotide sequence ID" value="NZ_JBHSNC010000051.1"/>
</dbReference>
<dbReference type="InterPro" id="IPR014001">
    <property type="entry name" value="Helicase_ATP-bd"/>
</dbReference>
<evidence type="ECO:0000256" key="1">
    <source>
        <dbReference type="ARBA" id="ARBA00022801"/>
    </source>
</evidence>
<dbReference type="Pfam" id="PF00271">
    <property type="entry name" value="Helicase_C"/>
    <property type="match status" value="1"/>
</dbReference>
<keyword evidence="2" id="KW-0479">Metal-binding</keyword>
<keyword evidence="1" id="KW-0378">Hydrolase</keyword>
<sequence>MSFQLTQRVIKLLCGPFAYERGEAYHRSRKVTFSSYDAEGARFDATVHGNLDYQVNVEIDSNGDVSAQCGCPAFLNYNNYCKHIAAVLLNIHDIQHAGRAPVRAYSPSLLQDSRGSVAAKVSLLASRYAAGGARPTDGLSQSDHQLMSGILGLFGAEDRPQRPRAAQTVIETRALLDVSFIVKPFPYSFRKYMFGIELKVGPKRLYIVQKIREFLDRIDRREAYAFSKNFTYEPDLHAFGRDNDAILGQLIQIYRNEKMVRETLNAFNSSASGMSGDRMLLLPPTSWEPLLPLLSAAPSVQLELGEETYEGIRVSDEPLPLRFAFDEAEAGADGEENYQLDVQGLGAITVMEAYGVALYDGKLIKLPAEQSRRLGELKQMIDSSRRQRVRIPKSQMEPFMERVIPGLAKLGEVNVAPSVAERIVRTPLKARLYLDRVRDRLLAGLEFQYDDVTLNPLEDNSRRPMQGRILIRDLEKEGHILALMDSCPFLKTESGYFMDEEEAEYDFLYNVVPQLELMLQVYATSAVKARLHVSHAPPRIRVEFDERTDWLDCRFELDGFPEAELREVLRSLEEKRKYHRLSSGALVPLETSEFREIGSFIDEMGVRVRKLDLDGAAFKLPAVRGLHLLDAEQPGDAVKLGKKFRQLLENLKNPDNLDFQVPERLAPVLREYQKFGYQWLKTLAHYRFGGILADDMGLGKTLQSITYLVSVLPDIRAQGLPAIIVCPASLLYNWHSELNKFAPDVRAIIADGSKSERTGVLQETAEVDVIITSYPLLRRDVEEYAGRPFHTLILDEAQAFKNYATQTAQAVKEIQAKHRFALTGTPVENGIEELWSIYDAVFPELFQGKKAFGELSRAAVAKRIKPFLLRRLKKDVLTELPEKIETLQASDLLPEQKKLYLAYLAKLQKETLKHLSTDGFQKHRIEILAGLTRLRQLCCHPALFVQDYDGGSAKFDQLMEIVEECRGAGKRALIFSQFTQMLGIIGKELSDQGVPHFYLDGSTPSSERVELCNRFNNGERELFLISLKAGGTGLNLTGADTVILYDLWWNPAVEQQAADRAHRIGQKNVVQVIKLVTRDTVEEKMHALQQRKKQLVDEVIQPGQEALSTLSEQEIRDILQLG</sequence>
<dbReference type="InterPro" id="IPR001650">
    <property type="entry name" value="Helicase_C-like"/>
</dbReference>
<dbReference type="InterPro" id="IPR038718">
    <property type="entry name" value="SNF2-like_sf"/>
</dbReference>
<keyword evidence="7" id="KW-1185">Reference proteome</keyword>
<dbReference type="Gene3D" id="3.40.50.10810">
    <property type="entry name" value="Tandem AAA-ATPase domain"/>
    <property type="match status" value="1"/>
</dbReference>
<feature type="domain" description="SWIM-type" evidence="3">
    <location>
        <begin position="53"/>
        <end position="92"/>
    </location>
</feature>
<dbReference type="SMART" id="SM00487">
    <property type="entry name" value="DEXDc"/>
    <property type="match status" value="1"/>
</dbReference>